<dbReference type="Pfam" id="PF04826">
    <property type="entry name" value="Arm_2"/>
    <property type="match status" value="1"/>
</dbReference>
<dbReference type="PANTHER" id="PTHR46263">
    <property type="entry name" value="ARMADILLO REPEAT-CONTAINING PROTEIN 7"/>
    <property type="match status" value="1"/>
</dbReference>
<dbReference type="EMBL" id="NCKV01007115">
    <property type="protein sequence ID" value="RWS23103.1"/>
    <property type="molecule type" value="Genomic_DNA"/>
</dbReference>
<feature type="domain" description="Armadillo repeat-containing" evidence="1">
    <location>
        <begin position="16"/>
        <end position="145"/>
    </location>
</feature>
<protein>
    <submittedName>
        <fullName evidence="2">Armadillo repeat-containing protein 7-like isoform X2</fullName>
    </submittedName>
</protein>
<dbReference type="SUPFAM" id="SSF48371">
    <property type="entry name" value="ARM repeat"/>
    <property type="match status" value="1"/>
</dbReference>
<keyword evidence="3" id="KW-1185">Reference proteome</keyword>
<sequence length="156" mass="18194">MKRHHRHYDSADRFQYLKELLHEFQVSQNQDAKRQVLANLANFCYDPINFEHIRKLNLICIFLDLLSVKNKKFVEFSISGLCNLSVDPKNVEVIINYNGLEKICTCIGNENNEIKLSALTTLIHITNKDNNAINGNYFISCFLYLKHAFKQLSTRI</sequence>
<proteinExistence type="predicted"/>
<evidence type="ECO:0000313" key="3">
    <source>
        <dbReference type="Proteomes" id="UP000288716"/>
    </source>
</evidence>
<dbReference type="InterPro" id="IPR011989">
    <property type="entry name" value="ARM-like"/>
</dbReference>
<dbReference type="VEuPathDB" id="VectorBase:LDEU008937"/>
<reference evidence="2 3" key="1">
    <citation type="journal article" date="2018" name="Gigascience">
        <title>Genomes of trombidid mites reveal novel predicted allergens and laterally-transferred genes associated with secondary metabolism.</title>
        <authorList>
            <person name="Dong X."/>
            <person name="Chaisiri K."/>
            <person name="Xia D."/>
            <person name="Armstrong S.D."/>
            <person name="Fang Y."/>
            <person name="Donnelly M.J."/>
            <person name="Kadowaki T."/>
            <person name="McGarry J.W."/>
            <person name="Darby A.C."/>
            <person name="Makepeace B.L."/>
        </authorList>
    </citation>
    <scope>NUCLEOTIDE SEQUENCE [LARGE SCALE GENOMIC DNA]</scope>
    <source>
        <strain evidence="2">UoL-UT</strain>
    </source>
</reference>
<evidence type="ECO:0000259" key="1">
    <source>
        <dbReference type="Pfam" id="PF04826"/>
    </source>
</evidence>
<evidence type="ECO:0000313" key="2">
    <source>
        <dbReference type="EMBL" id="RWS23103.1"/>
    </source>
</evidence>
<organism evidence="2 3">
    <name type="scientific">Leptotrombidium deliense</name>
    <dbReference type="NCBI Taxonomy" id="299467"/>
    <lineage>
        <taxon>Eukaryota</taxon>
        <taxon>Metazoa</taxon>
        <taxon>Ecdysozoa</taxon>
        <taxon>Arthropoda</taxon>
        <taxon>Chelicerata</taxon>
        <taxon>Arachnida</taxon>
        <taxon>Acari</taxon>
        <taxon>Acariformes</taxon>
        <taxon>Trombidiformes</taxon>
        <taxon>Prostigmata</taxon>
        <taxon>Anystina</taxon>
        <taxon>Parasitengona</taxon>
        <taxon>Trombiculoidea</taxon>
        <taxon>Trombiculidae</taxon>
        <taxon>Leptotrombidium</taxon>
    </lineage>
</organism>
<dbReference type="Gene3D" id="1.25.10.10">
    <property type="entry name" value="Leucine-rich Repeat Variant"/>
    <property type="match status" value="1"/>
</dbReference>
<dbReference type="PANTHER" id="PTHR46263:SF1">
    <property type="entry name" value="ARMADILLO REPEAT-CONTAINING PROTEIN 7"/>
    <property type="match status" value="1"/>
</dbReference>
<dbReference type="STRING" id="299467.A0A443S6H2"/>
<dbReference type="InterPro" id="IPR006911">
    <property type="entry name" value="ARM-rpt_dom"/>
</dbReference>
<dbReference type="InterPro" id="IPR042462">
    <property type="entry name" value="ARMC7"/>
</dbReference>
<comment type="caution">
    <text evidence="2">The sequence shown here is derived from an EMBL/GenBank/DDBJ whole genome shotgun (WGS) entry which is preliminary data.</text>
</comment>
<name>A0A443S6H2_9ACAR</name>
<dbReference type="AlphaFoldDB" id="A0A443S6H2"/>
<dbReference type="InterPro" id="IPR016024">
    <property type="entry name" value="ARM-type_fold"/>
</dbReference>
<accession>A0A443S6H2</accession>
<dbReference type="Proteomes" id="UP000288716">
    <property type="component" value="Unassembled WGS sequence"/>
</dbReference>
<gene>
    <name evidence="2" type="ORF">B4U80_09767</name>
</gene>
<dbReference type="OrthoDB" id="201709at2759"/>